<dbReference type="Proteomes" id="UP000598227">
    <property type="component" value="Unassembled WGS sequence"/>
</dbReference>
<accession>A0ABR9GQJ7</accession>
<organism evidence="1 2">
    <name type="scientific">Aminobacter carboxidus</name>
    <dbReference type="NCBI Taxonomy" id="376165"/>
    <lineage>
        <taxon>Bacteria</taxon>
        <taxon>Pseudomonadati</taxon>
        <taxon>Pseudomonadota</taxon>
        <taxon>Alphaproteobacteria</taxon>
        <taxon>Hyphomicrobiales</taxon>
        <taxon>Phyllobacteriaceae</taxon>
        <taxon>Aminobacter</taxon>
    </lineage>
</organism>
<evidence type="ECO:0000313" key="1">
    <source>
        <dbReference type="EMBL" id="MBE1205967.1"/>
    </source>
</evidence>
<comment type="caution">
    <text evidence="1">The sequence shown here is derived from an EMBL/GenBank/DDBJ whole genome shotgun (WGS) entry which is preliminary data.</text>
</comment>
<name>A0ABR9GQJ7_9HYPH</name>
<sequence length="98" mass="10988">MTCDVSELIRAANEISKLSPSETDRLFQRAAATIGDYREQIAYSERNINDLSQGDIVFELTIMAAYRFVPTREDVAMILEVVKVMEGVQGAARQETET</sequence>
<gene>
    <name evidence="1" type="ORF">IHE39_16855</name>
</gene>
<evidence type="ECO:0000313" key="2">
    <source>
        <dbReference type="Proteomes" id="UP000598227"/>
    </source>
</evidence>
<reference evidence="1 2" key="1">
    <citation type="submission" date="2020-09" db="EMBL/GenBank/DDBJ databases">
        <title>Draft Genome Sequence of Aminobacter carboxidus type strain DSM 1086, a soil Gram-negative carboxydobacterium.</title>
        <authorList>
            <person name="Turrini P."/>
            <person name="Tescari M."/>
            <person name="Artuso I."/>
            <person name="Lugli G.A."/>
            <person name="Frangipani E."/>
            <person name="Ventura M."/>
            <person name="Visca P."/>
        </authorList>
    </citation>
    <scope>NUCLEOTIDE SEQUENCE [LARGE SCALE GENOMIC DNA]</scope>
    <source>
        <strain evidence="1 2">DSM 1086</strain>
    </source>
</reference>
<proteinExistence type="predicted"/>
<protein>
    <submittedName>
        <fullName evidence="1">Uncharacterized protein</fullName>
    </submittedName>
</protein>
<dbReference type="EMBL" id="JACZEP010000005">
    <property type="protein sequence ID" value="MBE1205967.1"/>
    <property type="molecule type" value="Genomic_DNA"/>
</dbReference>
<keyword evidence="2" id="KW-1185">Reference proteome</keyword>
<dbReference type="RefSeq" id="WP_192567262.1">
    <property type="nucleotide sequence ID" value="NZ_JACZEP010000005.1"/>
</dbReference>